<dbReference type="STRING" id="639282.DEFDS_0580"/>
<evidence type="ECO:0008006" key="3">
    <source>
        <dbReference type="Google" id="ProtNLM"/>
    </source>
</evidence>
<protein>
    <recommendedName>
        <fullName evidence="3">Cytochrome c domain-containing protein</fullName>
    </recommendedName>
</protein>
<organism evidence="1 2">
    <name type="scientific">Deferribacter desulfuricans (strain DSM 14783 / JCM 11476 / NBRC 101012 / SSM1)</name>
    <dbReference type="NCBI Taxonomy" id="639282"/>
    <lineage>
        <taxon>Bacteria</taxon>
        <taxon>Pseudomonadati</taxon>
        <taxon>Deferribacterota</taxon>
        <taxon>Deferribacteres</taxon>
        <taxon>Deferribacterales</taxon>
        <taxon>Deferribacteraceae</taxon>
        <taxon>Deferribacter</taxon>
    </lineage>
</organism>
<name>D3PBT9_DEFDS</name>
<dbReference type="KEGG" id="ddf:DEFDS_0580"/>
<evidence type="ECO:0000313" key="2">
    <source>
        <dbReference type="Proteomes" id="UP000001520"/>
    </source>
</evidence>
<dbReference type="AlphaFoldDB" id="D3PBT9"/>
<reference evidence="1 2" key="1">
    <citation type="journal article" date="2010" name="DNA Res.">
        <title>Bacterial lifestyle in a deep-sea hydrothermal vent chimney revealed by the genome sequence of the thermophilic bacterium Deferribacter desulfuricans SSM1.</title>
        <authorList>
            <person name="Takaki Y."/>
            <person name="Shimamura S."/>
            <person name="Nakagawa S."/>
            <person name="Fukuhara Y."/>
            <person name="Horikawa H."/>
            <person name="Ankai A."/>
            <person name="Harada T."/>
            <person name="Hosoyama A."/>
            <person name="Oguchi A."/>
            <person name="Fukui S."/>
            <person name="Fujita N."/>
            <person name="Takami H."/>
            <person name="Takai K."/>
        </authorList>
    </citation>
    <scope>NUCLEOTIDE SEQUENCE [LARGE SCALE GENOMIC DNA]</scope>
    <source>
        <strain evidence="2">DSM 14783 / JCM 11476 / NBRC 101012 / SSM1</strain>
    </source>
</reference>
<sequence length="81" mass="9467">MKKIVLILLFSIFLTTLVYSMSDEDIFYTKCTNCHGTEIIFKKKLNKKGWKKIIKKMNSYGANVNSSERNAIIRFLTNNKK</sequence>
<accession>D3PBT9</accession>
<evidence type="ECO:0000313" key="1">
    <source>
        <dbReference type="EMBL" id="BAI80062.1"/>
    </source>
</evidence>
<dbReference type="eggNOG" id="ENOG5032PMJ">
    <property type="taxonomic scope" value="Bacteria"/>
</dbReference>
<dbReference type="InterPro" id="IPR036909">
    <property type="entry name" value="Cyt_c-like_dom_sf"/>
</dbReference>
<dbReference type="SUPFAM" id="SSF46626">
    <property type="entry name" value="Cytochrome c"/>
    <property type="match status" value="1"/>
</dbReference>
<dbReference type="GO" id="GO:0020037">
    <property type="term" value="F:heme binding"/>
    <property type="evidence" value="ECO:0007669"/>
    <property type="project" value="InterPro"/>
</dbReference>
<dbReference type="GO" id="GO:0009055">
    <property type="term" value="F:electron transfer activity"/>
    <property type="evidence" value="ECO:0007669"/>
    <property type="project" value="InterPro"/>
</dbReference>
<dbReference type="Proteomes" id="UP000001520">
    <property type="component" value="Chromosome"/>
</dbReference>
<gene>
    <name evidence="1" type="ordered locus">DEFDS_0580</name>
</gene>
<keyword evidence="2" id="KW-1185">Reference proteome</keyword>
<dbReference type="HOGENOM" id="CLU_195143_0_0_0"/>
<proteinExistence type="predicted"/>
<dbReference type="EMBL" id="AP011529">
    <property type="protein sequence ID" value="BAI80062.1"/>
    <property type="molecule type" value="Genomic_DNA"/>
</dbReference>
<dbReference type="RefSeq" id="WP_013007310.1">
    <property type="nucleotide sequence ID" value="NC_013939.1"/>
</dbReference>
<dbReference type="Gene3D" id="1.10.760.10">
    <property type="entry name" value="Cytochrome c-like domain"/>
    <property type="match status" value="1"/>
</dbReference>